<dbReference type="GO" id="GO:0035515">
    <property type="term" value="F:oxidative RNA demethylase activity"/>
    <property type="evidence" value="ECO:0007669"/>
    <property type="project" value="TreeGrafter"/>
</dbReference>
<dbReference type="SUPFAM" id="SSF51197">
    <property type="entry name" value="Clavaminate synthase-like"/>
    <property type="match status" value="1"/>
</dbReference>
<dbReference type="InterPro" id="IPR037151">
    <property type="entry name" value="AlkB-like_sf"/>
</dbReference>
<reference evidence="8 9" key="1">
    <citation type="submission" date="2019-03" db="EMBL/GenBank/DDBJ databases">
        <title>Genomic Encyclopedia of Type Strains, Phase IV (KMG-IV): sequencing the most valuable type-strain genomes for metagenomic binning, comparative biology and taxonomic classification.</title>
        <authorList>
            <person name="Goeker M."/>
        </authorList>
    </citation>
    <scope>NUCLEOTIDE SEQUENCE [LARGE SCALE GENOMIC DNA]</scope>
    <source>
        <strain evidence="8 9">DSM 4868</strain>
    </source>
</reference>
<dbReference type="PANTHER" id="PTHR16557:SF2">
    <property type="entry name" value="NUCLEIC ACID DIOXYGENASE ALKBH1"/>
    <property type="match status" value="1"/>
</dbReference>
<proteinExistence type="predicted"/>
<keyword evidence="8" id="KW-0489">Methyltransferase</keyword>
<evidence type="ECO:0000256" key="5">
    <source>
        <dbReference type="PIRSR" id="PIRSR604574-1"/>
    </source>
</evidence>
<evidence type="ECO:0000259" key="7">
    <source>
        <dbReference type="PROSITE" id="PS51471"/>
    </source>
</evidence>
<evidence type="ECO:0000313" key="8">
    <source>
        <dbReference type="EMBL" id="TCO73486.1"/>
    </source>
</evidence>
<dbReference type="GO" id="GO:0008198">
    <property type="term" value="F:ferrous iron binding"/>
    <property type="evidence" value="ECO:0007669"/>
    <property type="project" value="TreeGrafter"/>
</dbReference>
<feature type="binding site" evidence="5">
    <location>
        <begin position="77"/>
        <end position="79"/>
    </location>
    <ligand>
        <name>substrate</name>
    </ligand>
</feature>
<sequence length="210" mass="22723">MSETGQSGRPAPGLVVRGVELYPGWLDPPAQQAMVEALRAVVAAAPLFQPETRFGRKMSVRMTSAGRFGWVSDRRGYRYAPMHPSGGAWPPIPAPVLAVWDAITGLDRRPDCCLLNYYAEGARMGMHQDRDEADFGWPVLSISLGDQALFRIGNLDRGGSTESLWLSSGDVLVMGGEARLVHHGIDRVRAGSSTLLPGGGRINLTLRVVD</sequence>
<evidence type="ECO:0000256" key="6">
    <source>
        <dbReference type="PIRSR" id="PIRSR604574-2"/>
    </source>
</evidence>
<accession>A0A4R2KR86</accession>
<keyword evidence="2" id="KW-0223">Dioxygenase</keyword>
<evidence type="ECO:0000256" key="4">
    <source>
        <dbReference type="ARBA" id="ARBA00023004"/>
    </source>
</evidence>
<name>A0A4R2KR86_9RHOB</name>
<dbReference type="GO" id="GO:0008168">
    <property type="term" value="F:methyltransferase activity"/>
    <property type="evidence" value="ECO:0007669"/>
    <property type="project" value="UniProtKB-KW"/>
</dbReference>
<dbReference type="OrthoDB" id="9796932at2"/>
<dbReference type="AlphaFoldDB" id="A0A4R2KR86"/>
<dbReference type="GO" id="GO:0035513">
    <property type="term" value="P:oxidative RNA demethylation"/>
    <property type="evidence" value="ECO:0007669"/>
    <property type="project" value="TreeGrafter"/>
</dbReference>
<dbReference type="Proteomes" id="UP000295142">
    <property type="component" value="Unassembled WGS sequence"/>
</dbReference>
<keyword evidence="9" id="KW-1185">Reference proteome</keyword>
<feature type="binding site" evidence="6">
    <location>
        <position position="129"/>
    </location>
    <ligand>
        <name>Fe cation</name>
        <dbReference type="ChEBI" id="CHEBI:24875"/>
        <note>catalytic</note>
    </ligand>
</feature>
<gene>
    <name evidence="8" type="ORF">EV655_102251</name>
</gene>
<dbReference type="PANTHER" id="PTHR16557">
    <property type="entry name" value="ALKYLATED DNA REPAIR PROTEIN ALKB-RELATED"/>
    <property type="match status" value="1"/>
</dbReference>
<protein>
    <submittedName>
        <fullName evidence="8">Alkylated DNA repair protein (DNA oxidative demethylase)</fullName>
    </submittedName>
</protein>
<dbReference type="InterPro" id="IPR004574">
    <property type="entry name" value="Alkb"/>
</dbReference>
<evidence type="ECO:0000256" key="1">
    <source>
        <dbReference type="ARBA" id="ARBA00022723"/>
    </source>
</evidence>
<dbReference type="Gene3D" id="2.60.120.590">
    <property type="entry name" value="Alpha-ketoglutarate-dependent dioxygenase AlkB-like"/>
    <property type="match status" value="1"/>
</dbReference>
<comment type="caution">
    <text evidence="8">The sequence shown here is derived from an EMBL/GenBank/DDBJ whole genome shotgun (WGS) entry which is preliminary data.</text>
</comment>
<dbReference type="InterPro" id="IPR005123">
    <property type="entry name" value="Oxoglu/Fe-dep_dioxygenase_dom"/>
</dbReference>
<dbReference type="RefSeq" id="WP_132541871.1">
    <property type="nucleotide sequence ID" value="NZ_SLWW01000002.1"/>
</dbReference>
<dbReference type="InterPro" id="IPR027450">
    <property type="entry name" value="AlkB-like"/>
</dbReference>
<dbReference type="GO" id="GO:0032259">
    <property type="term" value="P:methylation"/>
    <property type="evidence" value="ECO:0007669"/>
    <property type="project" value="UniProtKB-KW"/>
</dbReference>
<feature type="binding site" evidence="6">
    <location>
        <position position="127"/>
    </location>
    <ligand>
        <name>Fe cation</name>
        <dbReference type="ChEBI" id="CHEBI:24875"/>
        <note>catalytic</note>
    </ligand>
</feature>
<organism evidence="8 9">
    <name type="scientific">Rhodovulum euryhalinum</name>
    <dbReference type="NCBI Taxonomy" id="35805"/>
    <lineage>
        <taxon>Bacteria</taxon>
        <taxon>Pseudomonadati</taxon>
        <taxon>Pseudomonadota</taxon>
        <taxon>Alphaproteobacteria</taxon>
        <taxon>Rhodobacterales</taxon>
        <taxon>Paracoccaceae</taxon>
        <taxon>Rhodovulum</taxon>
    </lineage>
</organism>
<evidence type="ECO:0000256" key="2">
    <source>
        <dbReference type="ARBA" id="ARBA00022964"/>
    </source>
</evidence>
<feature type="binding site" evidence="6">
    <location>
        <position position="183"/>
    </location>
    <ligand>
        <name>Fe cation</name>
        <dbReference type="ChEBI" id="CHEBI:24875"/>
        <note>catalytic</note>
    </ligand>
</feature>
<feature type="binding site" evidence="5">
    <location>
        <position position="157"/>
    </location>
    <ligand>
        <name>substrate</name>
    </ligand>
</feature>
<comment type="cofactor">
    <cofactor evidence="6">
        <name>Fe(2+)</name>
        <dbReference type="ChEBI" id="CHEBI:29033"/>
    </cofactor>
    <text evidence="6">Binds 1 Fe(2+) ion per subunit.</text>
</comment>
<keyword evidence="4 6" id="KW-0408">Iron</keyword>
<keyword evidence="3" id="KW-0560">Oxidoreductase</keyword>
<evidence type="ECO:0000313" key="9">
    <source>
        <dbReference type="Proteomes" id="UP000295142"/>
    </source>
</evidence>
<keyword evidence="8" id="KW-0808">Transferase</keyword>
<feature type="domain" description="Fe2OG dioxygenase" evidence="7">
    <location>
        <begin position="109"/>
        <end position="210"/>
    </location>
</feature>
<keyword evidence="1 6" id="KW-0479">Metal-binding</keyword>
<feature type="binding site" evidence="5">
    <location>
        <begin position="116"/>
        <end position="118"/>
    </location>
    <ligand>
        <name>2-oxoglutarate</name>
        <dbReference type="ChEBI" id="CHEBI:16810"/>
    </ligand>
</feature>
<dbReference type="PROSITE" id="PS51471">
    <property type="entry name" value="FE2OG_OXY"/>
    <property type="match status" value="1"/>
</dbReference>
<feature type="binding site" evidence="5">
    <location>
        <position position="70"/>
    </location>
    <ligand>
        <name>substrate</name>
    </ligand>
</feature>
<dbReference type="EMBL" id="SLWW01000002">
    <property type="protein sequence ID" value="TCO73486.1"/>
    <property type="molecule type" value="Genomic_DNA"/>
</dbReference>
<dbReference type="GO" id="GO:0035516">
    <property type="term" value="F:broad specificity oxidative DNA demethylase activity"/>
    <property type="evidence" value="ECO:0007669"/>
    <property type="project" value="TreeGrafter"/>
</dbReference>
<dbReference type="Pfam" id="PF13532">
    <property type="entry name" value="2OG-FeII_Oxy_2"/>
    <property type="match status" value="1"/>
</dbReference>
<evidence type="ECO:0000256" key="3">
    <source>
        <dbReference type="ARBA" id="ARBA00023002"/>
    </source>
</evidence>
<feature type="binding site" evidence="5">
    <location>
        <begin position="201"/>
        <end position="207"/>
    </location>
    <ligand>
        <name>2-oxoglutarate</name>
        <dbReference type="ChEBI" id="CHEBI:16810"/>
    </ligand>
</feature>
<feature type="binding site" evidence="5">
    <location>
        <position position="131"/>
    </location>
    <ligand>
        <name>substrate</name>
    </ligand>
</feature>
<dbReference type="GO" id="GO:0005737">
    <property type="term" value="C:cytoplasm"/>
    <property type="evidence" value="ECO:0007669"/>
    <property type="project" value="TreeGrafter"/>
</dbReference>